<dbReference type="GO" id="GO:0005524">
    <property type="term" value="F:ATP binding"/>
    <property type="evidence" value="ECO:0007669"/>
    <property type="project" value="UniProtKB-KW"/>
</dbReference>
<proteinExistence type="inferred from homology"/>
<dbReference type="InterPro" id="IPR003593">
    <property type="entry name" value="AAA+_ATPase"/>
</dbReference>
<keyword evidence="2" id="KW-0813">Transport</keyword>
<keyword evidence="3" id="KW-0547">Nucleotide-binding</keyword>
<evidence type="ECO:0000313" key="7">
    <source>
        <dbReference type="Proteomes" id="UP000008467"/>
    </source>
</evidence>
<dbReference type="eggNOG" id="COG1131">
    <property type="taxonomic scope" value="Bacteria"/>
</dbReference>
<name>F2JNJ4_CELLD</name>
<dbReference type="Gene3D" id="3.40.50.300">
    <property type="entry name" value="P-loop containing nucleotide triphosphate hydrolases"/>
    <property type="match status" value="1"/>
</dbReference>
<dbReference type="PANTHER" id="PTHR42711">
    <property type="entry name" value="ABC TRANSPORTER ATP-BINDING PROTEIN"/>
    <property type="match status" value="1"/>
</dbReference>
<dbReference type="EMBL" id="CP002582">
    <property type="protein sequence ID" value="ADZ84770.1"/>
    <property type="molecule type" value="Genomic_DNA"/>
</dbReference>
<dbReference type="GO" id="GO:0016887">
    <property type="term" value="F:ATP hydrolysis activity"/>
    <property type="evidence" value="ECO:0007669"/>
    <property type="project" value="InterPro"/>
</dbReference>
<protein>
    <submittedName>
        <fullName evidence="6">Phosphonate-transporting ATPase</fullName>
        <ecNumber evidence="6">3.6.3.28</ecNumber>
    </submittedName>
</protein>
<sequence length="304" mass="34280">MYCIEVNHLVKQFGEVNAVDDISFKVEQGELFGFLGINGAGKSTTINMLCTLLKKTSGDVYISGLSLGREDKRIRHKIGVVFQGNTLDERLTIRQNLYTRAYLYESNGEKVKANINKVCDIFDIGELLNKSFKELSGGQKRRCEIARALLNEPDILFLDEPTTGLDPHTRKVVWELIEDLQKTRGMTVFLTTHYMEEAVRAHHVAVMDAGKIVAFDTPQQLKEKYASDQLKLVPNHKTEILNYLKAGHFAFEEEGASINVELPNSLSAIEVLQDLKQFITSFEMVQGTMEDAFLNITGKCLREA</sequence>
<keyword evidence="6" id="KW-0378">Hydrolase</keyword>
<dbReference type="STRING" id="642492.Clole_3074"/>
<dbReference type="InterPro" id="IPR003439">
    <property type="entry name" value="ABC_transporter-like_ATP-bd"/>
</dbReference>
<dbReference type="Pfam" id="PF00005">
    <property type="entry name" value="ABC_tran"/>
    <property type="match status" value="1"/>
</dbReference>
<reference evidence="6 7" key="1">
    <citation type="journal article" date="2011" name="J. Bacteriol.">
        <title>Complete genome sequence of the cellulose-degrading bacterium Cellulosilyticum lentocellum.</title>
        <authorList>
            <consortium name="US DOE Joint Genome Institute"/>
            <person name="Miller D.A."/>
            <person name="Suen G."/>
            <person name="Bruce D."/>
            <person name="Copeland A."/>
            <person name="Cheng J.F."/>
            <person name="Detter C."/>
            <person name="Goodwin L.A."/>
            <person name="Han C.S."/>
            <person name="Hauser L.J."/>
            <person name="Land M.L."/>
            <person name="Lapidus A."/>
            <person name="Lucas S."/>
            <person name="Meincke L."/>
            <person name="Pitluck S."/>
            <person name="Tapia R."/>
            <person name="Teshima H."/>
            <person name="Woyke T."/>
            <person name="Fox B.G."/>
            <person name="Angert E.R."/>
            <person name="Currie C.R."/>
        </authorList>
    </citation>
    <scope>NUCLEOTIDE SEQUENCE [LARGE SCALE GENOMIC DNA]</scope>
    <source>
        <strain evidence="7">ATCC 49066 / DSM 5427 / NCIMB 11756 / RHM5</strain>
    </source>
</reference>
<accession>F2JNJ4</accession>
<dbReference type="SMART" id="SM00382">
    <property type="entry name" value="AAA"/>
    <property type="match status" value="1"/>
</dbReference>
<evidence type="ECO:0000313" key="6">
    <source>
        <dbReference type="EMBL" id="ADZ84770.1"/>
    </source>
</evidence>
<keyword evidence="4" id="KW-0067">ATP-binding</keyword>
<dbReference type="InterPro" id="IPR025302">
    <property type="entry name" value="DrrA1/2-like_C"/>
</dbReference>
<feature type="domain" description="ABC transporter" evidence="5">
    <location>
        <begin position="4"/>
        <end position="234"/>
    </location>
</feature>
<evidence type="ECO:0000256" key="2">
    <source>
        <dbReference type="ARBA" id="ARBA00022448"/>
    </source>
</evidence>
<evidence type="ECO:0000256" key="1">
    <source>
        <dbReference type="ARBA" id="ARBA00005417"/>
    </source>
</evidence>
<evidence type="ECO:0000256" key="4">
    <source>
        <dbReference type="ARBA" id="ARBA00022840"/>
    </source>
</evidence>
<dbReference type="HOGENOM" id="CLU_000604_1_2_9"/>
<dbReference type="PROSITE" id="PS50893">
    <property type="entry name" value="ABC_TRANSPORTER_2"/>
    <property type="match status" value="1"/>
</dbReference>
<dbReference type="Proteomes" id="UP000008467">
    <property type="component" value="Chromosome"/>
</dbReference>
<dbReference type="Pfam" id="PF13732">
    <property type="entry name" value="DrrA1-3_C"/>
    <property type="match status" value="1"/>
</dbReference>
<dbReference type="InterPro" id="IPR050763">
    <property type="entry name" value="ABC_transporter_ATP-binding"/>
</dbReference>
<dbReference type="PANTHER" id="PTHR42711:SF5">
    <property type="entry name" value="ABC TRANSPORTER ATP-BINDING PROTEIN NATA"/>
    <property type="match status" value="1"/>
</dbReference>
<dbReference type="InterPro" id="IPR027417">
    <property type="entry name" value="P-loop_NTPase"/>
</dbReference>
<organism evidence="6 7">
    <name type="scientific">Cellulosilyticum lentocellum (strain ATCC 49066 / DSM 5427 / NCIMB 11756 / RHM5)</name>
    <name type="common">Clostridium lentocellum</name>
    <dbReference type="NCBI Taxonomy" id="642492"/>
    <lineage>
        <taxon>Bacteria</taxon>
        <taxon>Bacillati</taxon>
        <taxon>Bacillota</taxon>
        <taxon>Clostridia</taxon>
        <taxon>Lachnospirales</taxon>
        <taxon>Cellulosilyticaceae</taxon>
        <taxon>Cellulosilyticum</taxon>
    </lineage>
</organism>
<gene>
    <name evidence="6" type="ordered locus">Clole_3074</name>
</gene>
<dbReference type="RefSeq" id="WP_013658049.1">
    <property type="nucleotide sequence ID" value="NC_015275.1"/>
</dbReference>
<dbReference type="EC" id="3.6.3.28" evidence="6"/>
<keyword evidence="7" id="KW-1185">Reference proteome</keyword>
<dbReference type="KEGG" id="cle:Clole_3074"/>
<evidence type="ECO:0000256" key="3">
    <source>
        <dbReference type="ARBA" id="ARBA00022741"/>
    </source>
</evidence>
<comment type="similarity">
    <text evidence="1">Belongs to the ABC transporter superfamily.</text>
</comment>
<dbReference type="SUPFAM" id="SSF52540">
    <property type="entry name" value="P-loop containing nucleoside triphosphate hydrolases"/>
    <property type="match status" value="1"/>
</dbReference>
<dbReference type="AlphaFoldDB" id="F2JNJ4"/>
<evidence type="ECO:0000259" key="5">
    <source>
        <dbReference type="PROSITE" id="PS50893"/>
    </source>
</evidence>